<dbReference type="EMBL" id="MHUT01000011">
    <property type="protein sequence ID" value="OHA81024.1"/>
    <property type="molecule type" value="Genomic_DNA"/>
</dbReference>
<organism evidence="1 2">
    <name type="scientific">Candidatus Yonathbacteria bacterium RIFCSPHIGHO2_02_FULL_44_14</name>
    <dbReference type="NCBI Taxonomy" id="1802724"/>
    <lineage>
        <taxon>Bacteria</taxon>
        <taxon>Candidatus Yonathiibacteriota</taxon>
    </lineage>
</organism>
<gene>
    <name evidence="1" type="ORF">A3D51_01570</name>
</gene>
<dbReference type="Proteomes" id="UP000179118">
    <property type="component" value="Unassembled WGS sequence"/>
</dbReference>
<accession>A0A1G2S7D3</accession>
<dbReference type="AlphaFoldDB" id="A0A1G2S7D3"/>
<reference evidence="1 2" key="1">
    <citation type="journal article" date="2016" name="Nat. Commun.">
        <title>Thousands of microbial genomes shed light on interconnected biogeochemical processes in an aquifer system.</title>
        <authorList>
            <person name="Anantharaman K."/>
            <person name="Brown C.T."/>
            <person name="Hug L.A."/>
            <person name="Sharon I."/>
            <person name="Castelle C.J."/>
            <person name="Probst A.J."/>
            <person name="Thomas B.C."/>
            <person name="Singh A."/>
            <person name="Wilkins M.J."/>
            <person name="Karaoz U."/>
            <person name="Brodie E.L."/>
            <person name="Williams K.H."/>
            <person name="Hubbard S.S."/>
            <person name="Banfield J.F."/>
        </authorList>
    </citation>
    <scope>NUCLEOTIDE SEQUENCE [LARGE SCALE GENOMIC DNA]</scope>
</reference>
<comment type="caution">
    <text evidence="1">The sequence shown here is derived from an EMBL/GenBank/DDBJ whole genome shotgun (WGS) entry which is preliminary data.</text>
</comment>
<evidence type="ECO:0000313" key="2">
    <source>
        <dbReference type="Proteomes" id="UP000179118"/>
    </source>
</evidence>
<sequence length="153" mass="17524">MDASMILFPQTKAEILKRLCSNFNVVSERQIMGYTEEASRLLKFLVKGGYLERKLVEEAVHNHLLDLGCAMQIMHLRTRTFPDHLGSVALFGYALKHGKVRPAEVTFDHGEIAGEYILAADGFLKHVVEQLFSYKRFEIPLFPRDHEADHFCC</sequence>
<protein>
    <submittedName>
        <fullName evidence="1">Uncharacterized protein</fullName>
    </submittedName>
</protein>
<name>A0A1G2S7D3_9BACT</name>
<proteinExistence type="predicted"/>
<evidence type="ECO:0000313" key="1">
    <source>
        <dbReference type="EMBL" id="OHA81024.1"/>
    </source>
</evidence>